<dbReference type="Proteomes" id="UP001387215">
    <property type="component" value="Unassembled WGS sequence"/>
</dbReference>
<dbReference type="EMBL" id="JBANDL010000002">
    <property type="protein sequence ID" value="MEI2456432.1"/>
    <property type="molecule type" value="Genomic_DNA"/>
</dbReference>
<evidence type="ECO:0000313" key="1">
    <source>
        <dbReference type="EMBL" id="MEI2456432.1"/>
    </source>
</evidence>
<comment type="caution">
    <text evidence="1">The sequence shown here is derived from an EMBL/GenBank/DDBJ whole genome shotgun (WGS) entry which is preliminary data.</text>
</comment>
<organism evidence="1 2">
    <name type="scientific">Lysobacter firmicutimachus</name>
    <dbReference type="NCBI Taxonomy" id="1792846"/>
    <lineage>
        <taxon>Bacteria</taxon>
        <taxon>Pseudomonadati</taxon>
        <taxon>Pseudomonadota</taxon>
        <taxon>Gammaproteobacteria</taxon>
        <taxon>Lysobacterales</taxon>
        <taxon>Lysobacteraceae</taxon>
        <taxon>Lysobacter</taxon>
    </lineage>
</organism>
<gene>
    <name evidence="1" type="ORF">V2J18_17360</name>
</gene>
<proteinExistence type="predicted"/>
<sequence length="175" mass="18494">MQFIKYIVIGAVLLLPGCAKPTPDNQEVKGEQSASTRLTNRELLSTSLYPLSTHYGVCLRDAGVVRGALRNGMRGYPTAGELSAYGAELKIAVGKFGTEPNSTSERIVSSPGRTVHVIQTEGKRSLLVSDFDDSGNMVSVEFESADPKGYGAALSLANNVVAFSLTPASIEAGLQ</sequence>
<reference evidence="1 2" key="1">
    <citation type="submission" date="2024-02" db="EMBL/GenBank/DDBJ databases">
        <title>Lysobacter Genome Sequencing and Mining.</title>
        <authorList>
            <person name="Bierman J."/>
            <person name="Walker M.C."/>
        </authorList>
    </citation>
    <scope>NUCLEOTIDE SEQUENCE [LARGE SCALE GENOMIC DNA]</scope>
    <source>
        <strain evidence="1 2">PB6250</strain>
    </source>
</reference>
<accession>A0ABU8D5Z0</accession>
<evidence type="ECO:0008006" key="3">
    <source>
        <dbReference type="Google" id="ProtNLM"/>
    </source>
</evidence>
<evidence type="ECO:0000313" key="2">
    <source>
        <dbReference type="Proteomes" id="UP001387215"/>
    </source>
</evidence>
<dbReference type="RefSeq" id="WP_336132443.1">
    <property type="nucleotide sequence ID" value="NZ_JBANDL010000002.1"/>
</dbReference>
<keyword evidence="2" id="KW-1185">Reference proteome</keyword>
<name>A0ABU8D5Z0_9GAMM</name>
<protein>
    <recommendedName>
        <fullName evidence="3">Lipoprotein</fullName>
    </recommendedName>
</protein>